<reference evidence="2 3" key="1">
    <citation type="submission" date="2015-04" db="EMBL/GenBank/DDBJ databases">
        <authorList>
            <person name="Heijne W.H."/>
            <person name="Fedorova N.D."/>
            <person name="Nierman W.C."/>
            <person name="Vollebregt A.W."/>
            <person name="Zhao Z."/>
            <person name="Wu L."/>
            <person name="Kumar M."/>
            <person name="Stam H."/>
            <person name="van den Berg M.A."/>
            <person name="Pel H.J."/>
        </authorList>
    </citation>
    <scope>NUCLEOTIDE SEQUENCE [LARGE SCALE GENOMIC DNA]</scope>
    <source>
        <strain evidence="2 3">CBS 393.64</strain>
    </source>
</reference>
<comment type="caution">
    <text evidence="2">The sequence shown here is derived from an EMBL/GenBank/DDBJ whole genome shotgun (WGS) entry which is preliminary data.</text>
</comment>
<dbReference type="OrthoDB" id="6077919at2759"/>
<evidence type="ECO:0000313" key="2">
    <source>
        <dbReference type="EMBL" id="KKA19010.1"/>
    </source>
</evidence>
<protein>
    <submittedName>
        <fullName evidence="2">Uncharacterized protein</fullName>
    </submittedName>
</protein>
<organism evidence="2 3">
    <name type="scientific">Rasamsonia emersonii (strain ATCC 16479 / CBS 393.64 / IMI 116815)</name>
    <dbReference type="NCBI Taxonomy" id="1408163"/>
    <lineage>
        <taxon>Eukaryota</taxon>
        <taxon>Fungi</taxon>
        <taxon>Dikarya</taxon>
        <taxon>Ascomycota</taxon>
        <taxon>Pezizomycotina</taxon>
        <taxon>Eurotiomycetes</taxon>
        <taxon>Eurotiomycetidae</taxon>
        <taxon>Eurotiales</taxon>
        <taxon>Trichocomaceae</taxon>
        <taxon>Rasamsonia</taxon>
    </lineage>
</organism>
<feature type="region of interest" description="Disordered" evidence="1">
    <location>
        <begin position="84"/>
        <end position="117"/>
    </location>
</feature>
<feature type="compositionally biased region" description="Polar residues" evidence="1">
    <location>
        <begin position="39"/>
        <end position="54"/>
    </location>
</feature>
<dbReference type="GeneID" id="25319314"/>
<name>A0A0F4YLL1_RASE3</name>
<dbReference type="AlphaFoldDB" id="A0A0F4YLL1"/>
<gene>
    <name evidence="2" type="ORF">T310_7038</name>
</gene>
<sequence length="301" mass="31778">MDLASLITSDSTDSRRPSPPESRPPSSRTRTFAECQEKNAPNSYFPSMNFTQSPRAPLSPPAEDQPKCSLPSISTLLEGVDCALPPAKRHRPNPSQSNEPSSRMFLPPTPPLHSTGDSAGQTLSIVINLILLALSLYVQQQQCYQLDESAAAADTASTHYDVTANAIIRAALHFPGVTHFQCSLCIARTEHGLLHLVRRAAGSVSGEKSSQLVPGPERGTTCSGHAAIVPCTDDLAGDSGMAAPPLLPAVQLGAVSAEPRPLRVPDLPQGLLAAVESPHPLAQPHGREALPVHACGVWQGV</sequence>
<evidence type="ECO:0000256" key="1">
    <source>
        <dbReference type="SAM" id="MobiDB-lite"/>
    </source>
</evidence>
<keyword evidence="3" id="KW-1185">Reference proteome</keyword>
<dbReference type="Proteomes" id="UP000053958">
    <property type="component" value="Unassembled WGS sequence"/>
</dbReference>
<feature type="region of interest" description="Disordered" evidence="1">
    <location>
        <begin position="1"/>
        <end position="70"/>
    </location>
</feature>
<accession>A0A0F4YLL1</accession>
<proteinExistence type="predicted"/>
<dbReference type="RefSeq" id="XP_013325622.1">
    <property type="nucleotide sequence ID" value="XM_013470168.1"/>
</dbReference>
<evidence type="ECO:0000313" key="3">
    <source>
        <dbReference type="Proteomes" id="UP000053958"/>
    </source>
</evidence>
<dbReference type="EMBL" id="LASV01000394">
    <property type="protein sequence ID" value="KKA19010.1"/>
    <property type="molecule type" value="Genomic_DNA"/>
</dbReference>